<name>A0A1G8WD69_9BACI</name>
<evidence type="ECO:0000313" key="3">
    <source>
        <dbReference type="Proteomes" id="UP000199225"/>
    </source>
</evidence>
<protein>
    <recommendedName>
        <fullName evidence="1">YqbQ/XkdQ domain-containing protein</fullName>
    </recommendedName>
</protein>
<dbReference type="Pfam" id="PF24032">
    <property type="entry name" value="YQBQ"/>
    <property type="match status" value="1"/>
</dbReference>
<dbReference type="OrthoDB" id="1698671at2"/>
<dbReference type="Proteomes" id="UP000199225">
    <property type="component" value="Unassembled WGS sequence"/>
</dbReference>
<sequence>MHQVYTTFSNGNLWDISPIVGSLSWQSEIKTLGQKLSFDVAYSDMPFFPDNPVDVGGMIIVKNDGSEVLRTVVTSENKTGRDPINYSSFDPAFYLNKSKVIYQFNTNGDKAIRKICRDFGVPIGSVVSIPTKIDEIYNGKTPAKIFKDILAKAKADQGTSYVMEMRQGRLYIEKQDDVIVNARFDHAPNITGVGLQYSISNPSRKRSIDEMKNSIQVVKDDSIVFTTGSQSLIDEYGLLQETIDADDDQSMAQIRNMAKNKLNELAKIHEETSLELMGVDEARAGRLLDIEEPITGMSGRFLIKKASHTVSNGHHTMKLDVERIS</sequence>
<reference evidence="3" key="1">
    <citation type="submission" date="2016-10" db="EMBL/GenBank/DDBJ databases">
        <authorList>
            <person name="Varghese N."/>
            <person name="Submissions S."/>
        </authorList>
    </citation>
    <scope>NUCLEOTIDE SEQUENCE [LARGE SCALE GENOMIC DNA]</scope>
    <source>
        <strain evidence="3">DSM 4771</strain>
    </source>
</reference>
<proteinExistence type="predicted"/>
<accession>A0A1G8WD69</accession>
<dbReference type="RefSeq" id="WP_093194777.1">
    <property type="nucleotide sequence ID" value="NZ_FNEV01000015.1"/>
</dbReference>
<organism evidence="2 3">
    <name type="scientific">Salimicrobium halophilum</name>
    <dbReference type="NCBI Taxonomy" id="86666"/>
    <lineage>
        <taxon>Bacteria</taxon>
        <taxon>Bacillati</taxon>
        <taxon>Bacillota</taxon>
        <taxon>Bacilli</taxon>
        <taxon>Bacillales</taxon>
        <taxon>Bacillaceae</taxon>
        <taxon>Salimicrobium</taxon>
    </lineage>
</organism>
<dbReference type="InterPro" id="IPR056937">
    <property type="entry name" value="YqbQ/XkdQ"/>
</dbReference>
<evidence type="ECO:0000259" key="1">
    <source>
        <dbReference type="Pfam" id="PF24032"/>
    </source>
</evidence>
<dbReference type="STRING" id="86666.SAMN04490247_3125"/>
<gene>
    <name evidence="2" type="ORF">SAMN04490247_3125</name>
</gene>
<evidence type="ECO:0000313" key="2">
    <source>
        <dbReference type="EMBL" id="SDJ76161.1"/>
    </source>
</evidence>
<dbReference type="AlphaFoldDB" id="A0A1G8WD69"/>
<dbReference type="EMBL" id="FNEV01000015">
    <property type="protein sequence ID" value="SDJ76161.1"/>
    <property type="molecule type" value="Genomic_DNA"/>
</dbReference>
<feature type="domain" description="YqbQ/XkdQ" evidence="1">
    <location>
        <begin position="24"/>
        <end position="321"/>
    </location>
</feature>
<keyword evidence="3" id="KW-1185">Reference proteome</keyword>